<dbReference type="Gene3D" id="1.50.10.20">
    <property type="match status" value="1"/>
</dbReference>
<sequence>MEPLTTSSVAPAPPAAIAQALARGVTYLEQHQYPNGEFCSYFAPDDAIQGWCLPDSAVFPAALVAGCLLWLPLTPQVDGILTRATTFFEHQMNHGGLWNHFTTLHRWRHTCPLDVDDTACVSAILRARGVACPRPSNVPLLLANRNKQGLFYSWFLLRLRWNRNRTYWRVTLPELLRPVQSLLFWFNVEASRNDVDGVVNANALYYLGPGPETQPIVDFLLRIIAEKREADCDLWYRDAHFVYYFFTRAYHSGVPALEPLRQPIIDRIRARARPDGRLGDTLADTAWAACSLLNLGSHPPELAAAIAYLLRTQEAAGNWPRWLLYYGGPKKRMGWGSEEMTTGFCLEALARYQASRPTT</sequence>
<organism evidence="1 2">
    <name type="scientific">Hymenobacter mellowenesis</name>
    <dbReference type="NCBI Taxonomy" id="3063995"/>
    <lineage>
        <taxon>Bacteria</taxon>
        <taxon>Pseudomonadati</taxon>
        <taxon>Bacteroidota</taxon>
        <taxon>Cytophagia</taxon>
        <taxon>Cytophagales</taxon>
        <taxon>Hymenobacteraceae</taxon>
        <taxon>Hymenobacter</taxon>
    </lineage>
</organism>
<proteinExistence type="predicted"/>
<protein>
    <recommendedName>
        <fullName evidence="3">Prenyltransferase</fullName>
    </recommendedName>
</protein>
<accession>A0ABT9A7S4</accession>
<dbReference type="Proteomes" id="UP001167796">
    <property type="component" value="Unassembled WGS sequence"/>
</dbReference>
<dbReference type="RefSeq" id="WP_305010579.1">
    <property type="nucleotide sequence ID" value="NZ_JAUQSX010000002.1"/>
</dbReference>
<dbReference type="EMBL" id="JAUQSX010000002">
    <property type="protein sequence ID" value="MDO7845892.1"/>
    <property type="molecule type" value="Genomic_DNA"/>
</dbReference>
<comment type="caution">
    <text evidence="1">The sequence shown here is derived from an EMBL/GenBank/DDBJ whole genome shotgun (WGS) entry which is preliminary data.</text>
</comment>
<dbReference type="InterPro" id="IPR008930">
    <property type="entry name" value="Terpenoid_cyclase/PrenylTrfase"/>
</dbReference>
<evidence type="ECO:0000313" key="1">
    <source>
        <dbReference type="EMBL" id="MDO7845892.1"/>
    </source>
</evidence>
<evidence type="ECO:0000313" key="2">
    <source>
        <dbReference type="Proteomes" id="UP001167796"/>
    </source>
</evidence>
<evidence type="ECO:0008006" key="3">
    <source>
        <dbReference type="Google" id="ProtNLM"/>
    </source>
</evidence>
<reference evidence="1" key="1">
    <citation type="submission" date="2023-07" db="EMBL/GenBank/DDBJ databases">
        <authorList>
            <person name="Kim M.K."/>
        </authorList>
    </citation>
    <scope>NUCLEOTIDE SEQUENCE</scope>
    <source>
        <strain evidence="1">M29</strain>
    </source>
</reference>
<keyword evidence="2" id="KW-1185">Reference proteome</keyword>
<dbReference type="SUPFAM" id="SSF48239">
    <property type="entry name" value="Terpenoid cyclases/Protein prenyltransferases"/>
    <property type="match status" value="1"/>
</dbReference>
<gene>
    <name evidence="1" type="ORF">Q5H92_05955</name>
</gene>
<name>A0ABT9A7S4_9BACT</name>